<dbReference type="GO" id="GO:0043565">
    <property type="term" value="F:sequence-specific DNA binding"/>
    <property type="evidence" value="ECO:0007669"/>
    <property type="project" value="InterPro"/>
</dbReference>
<dbReference type="InterPro" id="IPR018060">
    <property type="entry name" value="HTH_AraC"/>
</dbReference>
<dbReference type="AlphaFoldDB" id="A0A919W848"/>
<dbReference type="InterPro" id="IPR018062">
    <property type="entry name" value="HTH_AraC-typ_CS"/>
</dbReference>
<keyword evidence="6" id="KW-1185">Reference proteome</keyword>
<dbReference type="Pfam" id="PF12833">
    <property type="entry name" value="HTH_18"/>
    <property type="match status" value="1"/>
</dbReference>
<feature type="domain" description="HTH araC/xylS-type" evidence="4">
    <location>
        <begin position="222"/>
        <end position="321"/>
    </location>
</feature>
<keyword evidence="1" id="KW-0805">Transcription regulation</keyword>
<dbReference type="InterPro" id="IPR009057">
    <property type="entry name" value="Homeodomain-like_sf"/>
</dbReference>
<dbReference type="RefSeq" id="WP_213007862.1">
    <property type="nucleotide sequence ID" value="NZ_BOQN01000050.1"/>
</dbReference>
<dbReference type="EMBL" id="BOQN01000050">
    <property type="protein sequence ID" value="GIM91986.1"/>
    <property type="molecule type" value="Genomic_DNA"/>
</dbReference>
<organism evidence="5 6">
    <name type="scientific">Paractinoplanes toevensis</name>
    <dbReference type="NCBI Taxonomy" id="571911"/>
    <lineage>
        <taxon>Bacteria</taxon>
        <taxon>Bacillati</taxon>
        <taxon>Actinomycetota</taxon>
        <taxon>Actinomycetes</taxon>
        <taxon>Micromonosporales</taxon>
        <taxon>Micromonosporaceae</taxon>
        <taxon>Paractinoplanes</taxon>
    </lineage>
</organism>
<dbReference type="PANTHER" id="PTHR46796:SF12">
    <property type="entry name" value="HTH-TYPE DNA-BINDING TRANSCRIPTIONAL ACTIVATOR EUTR"/>
    <property type="match status" value="1"/>
</dbReference>
<sequence>MRRDGTDSNGSFVSEDLTEIVDRYAKEVRINLSAPAVAPAGPAGLRLDHRRVGQVRISRSSVADNLTVTASSAEVYAVTTVSAGALHVDEDRRRWTLGPGVGGLYRPPRAPRRNRIAAHTAMTYLHIGRHELERQLEVLIEQYVQGPVDFSPLLPLDGSPAWLRIFRVFTDVFDDPHSAVHQPIVNEPLREAMINALLFAADHPYRKLLRREAAPARPRHIRLVIDAVRAEPEHVYTVALLAAIAGVSVRTLQQGFREHVGMTPLAFLRRVRLERAHADLLADRSGTVAQVAHRWGFTHLGRFAAAYAAVYGVAPSLTRSARAEPN</sequence>
<dbReference type="GO" id="GO:0003700">
    <property type="term" value="F:DNA-binding transcription factor activity"/>
    <property type="evidence" value="ECO:0007669"/>
    <property type="project" value="InterPro"/>
</dbReference>
<comment type="caution">
    <text evidence="5">The sequence shown here is derived from an EMBL/GenBank/DDBJ whole genome shotgun (WGS) entry which is preliminary data.</text>
</comment>
<dbReference type="PROSITE" id="PS00041">
    <property type="entry name" value="HTH_ARAC_FAMILY_1"/>
    <property type="match status" value="1"/>
</dbReference>
<dbReference type="PROSITE" id="PS01124">
    <property type="entry name" value="HTH_ARAC_FAMILY_2"/>
    <property type="match status" value="1"/>
</dbReference>
<keyword evidence="2" id="KW-0238">DNA-binding</keyword>
<keyword evidence="3" id="KW-0804">Transcription</keyword>
<evidence type="ECO:0000256" key="3">
    <source>
        <dbReference type="ARBA" id="ARBA00023163"/>
    </source>
</evidence>
<gene>
    <name evidence="5" type="ORF">Ato02nite_037790</name>
</gene>
<dbReference type="Gene3D" id="1.10.10.60">
    <property type="entry name" value="Homeodomain-like"/>
    <property type="match status" value="1"/>
</dbReference>
<dbReference type="SMART" id="SM00342">
    <property type="entry name" value="HTH_ARAC"/>
    <property type="match status" value="1"/>
</dbReference>
<dbReference type="SUPFAM" id="SSF46689">
    <property type="entry name" value="Homeodomain-like"/>
    <property type="match status" value="2"/>
</dbReference>
<reference evidence="5 6" key="1">
    <citation type="submission" date="2021-03" db="EMBL/GenBank/DDBJ databases">
        <title>Whole genome shotgun sequence of Actinoplanes toevensis NBRC 105298.</title>
        <authorList>
            <person name="Komaki H."/>
            <person name="Tamura T."/>
        </authorList>
    </citation>
    <scope>NUCLEOTIDE SEQUENCE [LARGE SCALE GENOMIC DNA]</scope>
    <source>
        <strain evidence="5 6">NBRC 105298</strain>
    </source>
</reference>
<evidence type="ECO:0000313" key="6">
    <source>
        <dbReference type="Proteomes" id="UP000677082"/>
    </source>
</evidence>
<accession>A0A919W848</accession>
<evidence type="ECO:0000259" key="4">
    <source>
        <dbReference type="PROSITE" id="PS01124"/>
    </source>
</evidence>
<proteinExistence type="predicted"/>
<evidence type="ECO:0000256" key="1">
    <source>
        <dbReference type="ARBA" id="ARBA00023015"/>
    </source>
</evidence>
<evidence type="ECO:0000313" key="5">
    <source>
        <dbReference type="EMBL" id="GIM91986.1"/>
    </source>
</evidence>
<dbReference type="PANTHER" id="PTHR46796">
    <property type="entry name" value="HTH-TYPE TRANSCRIPTIONAL ACTIVATOR RHAS-RELATED"/>
    <property type="match status" value="1"/>
</dbReference>
<evidence type="ECO:0000256" key="2">
    <source>
        <dbReference type="ARBA" id="ARBA00023125"/>
    </source>
</evidence>
<name>A0A919W848_9ACTN</name>
<dbReference type="Proteomes" id="UP000677082">
    <property type="component" value="Unassembled WGS sequence"/>
</dbReference>
<protein>
    <recommendedName>
        <fullName evidence="4">HTH araC/xylS-type domain-containing protein</fullName>
    </recommendedName>
</protein>
<dbReference type="InterPro" id="IPR050204">
    <property type="entry name" value="AraC_XylS_family_regulators"/>
</dbReference>